<accession>A0A5C7F530</accession>
<name>A0A5C7F530_9BACT</name>
<dbReference type="InterPro" id="IPR050259">
    <property type="entry name" value="SDR"/>
</dbReference>
<dbReference type="InterPro" id="IPR036291">
    <property type="entry name" value="NAD(P)-bd_dom_sf"/>
</dbReference>
<proteinExistence type="inferred from homology"/>
<dbReference type="AlphaFoldDB" id="A0A5C7F530"/>
<dbReference type="PANTHER" id="PTHR42879">
    <property type="entry name" value="3-OXOACYL-(ACYL-CARRIER-PROTEIN) REDUCTASE"/>
    <property type="match status" value="1"/>
</dbReference>
<gene>
    <name evidence="2" type="ORF">FUA23_20315</name>
</gene>
<protein>
    <submittedName>
        <fullName evidence="2">SDR family oxidoreductase</fullName>
    </submittedName>
</protein>
<dbReference type="Proteomes" id="UP000321907">
    <property type="component" value="Unassembled WGS sequence"/>
</dbReference>
<dbReference type="InterPro" id="IPR002347">
    <property type="entry name" value="SDR_fam"/>
</dbReference>
<organism evidence="2 3">
    <name type="scientific">Neolewinella aurantiaca</name>
    <dbReference type="NCBI Taxonomy" id="2602767"/>
    <lineage>
        <taxon>Bacteria</taxon>
        <taxon>Pseudomonadati</taxon>
        <taxon>Bacteroidota</taxon>
        <taxon>Saprospiria</taxon>
        <taxon>Saprospirales</taxon>
        <taxon>Lewinellaceae</taxon>
        <taxon>Neolewinella</taxon>
    </lineage>
</organism>
<evidence type="ECO:0000313" key="3">
    <source>
        <dbReference type="Proteomes" id="UP000321907"/>
    </source>
</evidence>
<dbReference type="PANTHER" id="PTHR42879:SF6">
    <property type="entry name" value="NADPH-DEPENDENT REDUCTASE BACG"/>
    <property type="match status" value="1"/>
</dbReference>
<sequence>MKNGDRTYYRSGSTGIESFVPCRTMDLQLKNSTFCVGGVTSGLGRAVAIRLLAEGANVVGVARGQEKLDAMAEEMGGNFTPYSADLTDATAVKILGEFLVTKEVTGCVFNAGGPPTGRIEELEMKHWDQAYASTFRWKVQLTEALLPVLRAAKYGRLLFLESVSIKQPIDNLVLSNAMRAAVAGFVKTLSREVGEDGITANILAPGYHSTPRITSVLEKSASMQGLSMEETEASFAAETATKKLGDPADFADTAAFLLSPQARYITGQTITVDGGLVRHITG</sequence>
<comment type="caution">
    <text evidence="2">The sequence shown here is derived from an EMBL/GenBank/DDBJ whole genome shotgun (WGS) entry which is preliminary data.</text>
</comment>
<dbReference type="OrthoDB" id="9804774at2"/>
<dbReference type="Gene3D" id="3.40.50.720">
    <property type="entry name" value="NAD(P)-binding Rossmann-like Domain"/>
    <property type="match status" value="1"/>
</dbReference>
<dbReference type="EMBL" id="VOXD01000044">
    <property type="protein sequence ID" value="TXF85702.1"/>
    <property type="molecule type" value="Genomic_DNA"/>
</dbReference>
<evidence type="ECO:0000256" key="1">
    <source>
        <dbReference type="ARBA" id="ARBA00006484"/>
    </source>
</evidence>
<keyword evidence="3" id="KW-1185">Reference proteome</keyword>
<evidence type="ECO:0000313" key="2">
    <source>
        <dbReference type="EMBL" id="TXF85702.1"/>
    </source>
</evidence>
<dbReference type="Pfam" id="PF13561">
    <property type="entry name" value="adh_short_C2"/>
    <property type="match status" value="1"/>
</dbReference>
<dbReference type="SUPFAM" id="SSF51735">
    <property type="entry name" value="NAD(P)-binding Rossmann-fold domains"/>
    <property type="match status" value="1"/>
</dbReference>
<reference evidence="2 3" key="1">
    <citation type="submission" date="2019-08" db="EMBL/GenBank/DDBJ databases">
        <title>Lewinella sp. strain SSH13 Genome sequencing and assembly.</title>
        <authorList>
            <person name="Kim I."/>
        </authorList>
    </citation>
    <scope>NUCLEOTIDE SEQUENCE [LARGE SCALE GENOMIC DNA]</scope>
    <source>
        <strain evidence="2 3">SSH13</strain>
    </source>
</reference>
<dbReference type="PRINTS" id="PR00081">
    <property type="entry name" value="GDHRDH"/>
</dbReference>
<comment type="similarity">
    <text evidence="1">Belongs to the short-chain dehydrogenases/reductases (SDR) family.</text>
</comment>